<keyword evidence="1" id="KW-0732">Signal</keyword>
<organism evidence="2 3">
    <name type="scientific">Steinernema hermaphroditum</name>
    <dbReference type="NCBI Taxonomy" id="289476"/>
    <lineage>
        <taxon>Eukaryota</taxon>
        <taxon>Metazoa</taxon>
        <taxon>Ecdysozoa</taxon>
        <taxon>Nematoda</taxon>
        <taxon>Chromadorea</taxon>
        <taxon>Rhabditida</taxon>
        <taxon>Tylenchina</taxon>
        <taxon>Panagrolaimomorpha</taxon>
        <taxon>Strongyloidoidea</taxon>
        <taxon>Steinernematidae</taxon>
        <taxon>Steinernema</taxon>
    </lineage>
</organism>
<sequence length="77" mass="8602">MARLLVVLLALFAIVAAYPNVANYNGCRLPGSSRGGRHFMCHFPRGHFHVTIERGDDGKLKRCTNTFLGKRCIDLVE</sequence>
<keyword evidence="3" id="KW-1185">Reference proteome</keyword>
<evidence type="ECO:0000256" key="1">
    <source>
        <dbReference type="SAM" id="SignalP"/>
    </source>
</evidence>
<comment type="caution">
    <text evidence="2">The sequence shown here is derived from an EMBL/GenBank/DDBJ whole genome shotgun (WGS) entry which is preliminary data.</text>
</comment>
<evidence type="ECO:0000313" key="2">
    <source>
        <dbReference type="EMBL" id="KAK0416147.1"/>
    </source>
</evidence>
<proteinExistence type="predicted"/>
<gene>
    <name evidence="2" type="ORF">QR680_012315</name>
</gene>
<dbReference type="Proteomes" id="UP001175271">
    <property type="component" value="Unassembled WGS sequence"/>
</dbReference>
<evidence type="ECO:0000313" key="3">
    <source>
        <dbReference type="Proteomes" id="UP001175271"/>
    </source>
</evidence>
<reference evidence="2" key="1">
    <citation type="submission" date="2023-06" db="EMBL/GenBank/DDBJ databases">
        <title>Genomic analysis of the entomopathogenic nematode Steinernema hermaphroditum.</title>
        <authorList>
            <person name="Schwarz E.M."/>
            <person name="Heppert J.K."/>
            <person name="Baniya A."/>
            <person name="Schwartz H.T."/>
            <person name="Tan C.-H."/>
            <person name="Antoshechkin I."/>
            <person name="Sternberg P.W."/>
            <person name="Goodrich-Blair H."/>
            <person name="Dillman A.R."/>
        </authorList>
    </citation>
    <scope>NUCLEOTIDE SEQUENCE</scope>
    <source>
        <strain evidence="2">PS9179</strain>
        <tissue evidence="2">Whole animal</tissue>
    </source>
</reference>
<accession>A0AA39M0B6</accession>
<name>A0AA39M0B6_9BILA</name>
<feature type="chain" id="PRO_5041381776" evidence="1">
    <location>
        <begin position="18"/>
        <end position="77"/>
    </location>
</feature>
<feature type="signal peptide" evidence="1">
    <location>
        <begin position="1"/>
        <end position="17"/>
    </location>
</feature>
<dbReference type="AlphaFoldDB" id="A0AA39M0B6"/>
<protein>
    <submittedName>
        <fullName evidence="2">Uncharacterized protein</fullName>
    </submittedName>
</protein>
<dbReference type="EMBL" id="JAUCMV010000002">
    <property type="protein sequence ID" value="KAK0416147.1"/>
    <property type="molecule type" value="Genomic_DNA"/>
</dbReference>